<comment type="caution">
    <text evidence="7">The sequence shown here is derived from an EMBL/GenBank/DDBJ whole genome shotgun (WGS) entry which is preliminary data.</text>
</comment>
<dbReference type="GO" id="GO:0008168">
    <property type="term" value="F:methyltransferase activity"/>
    <property type="evidence" value="ECO:0007669"/>
    <property type="project" value="UniProtKB-KW"/>
</dbReference>
<evidence type="ECO:0000256" key="1">
    <source>
        <dbReference type="ARBA" id="ARBA00004953"/>
    </source>
</evidence>
<name>A0A0F2LKL7_9CREN</name>
<reference evidence="8" key="2">
    <citation type="submission" date="2022-05" db="EMBL/GenBank/DDBJ databases">
        <title>Metagenome Sequencing of an Archaeal-Dominated Microbial Community from a Hot Spring at the Los Azufres Geothermal Field, Mexico.</title>
        <authorList>
            <person name="Marin-Paredes R."/>
            <person name="Martinez-Romero E."/>
            <person name="Servin-Garciduenas L.E."/>
        </authorList>
    </citation>
    <scope>NUCLEOTIDE SEQUENCE</scope>
    <source>
        <strain evidence="8">AZ1-454</strain>
    </source>
</reference>
<evidence type="ECO:0000256" key="3">
    <source>
        <dbReference type="ARBA" id="ARBA00022603"/>
    </source>
</evidence>
<dbReference type="InterPro" id="IPR035996">
    <property type="entry name" value="4pyrrol_Methylase_sf"/>
</dbReference>
<protein>
    <submittedName>
        <fullName evidence="8">Precorrin-3B C(17)-methyltransferase</fullName>
    </submittedName>
    <submittedName>
        <fullName evidence="7">Uroporphyrin-III methyltransferase</fullName>
    </submittedName>
</protein>
<reference evidence="7" key="1">
    <citation type="submission" date="2015-03" db="EMBL/GenBank/DDBJ databases">
        <title>Metagenome Sequencing of an Archaeal-Dominated Microbial Community from a Hot Spring at the Los Azufres Geothermal Field, Mexico.</title>
        <authorList>
            <person name="Servin-Garciduenas L.E."/>
            <person name="Martinez-Romero E."/>
        </authorList>
    </citation>
    <scope>NUCLEOTIDE SEQUENCE [LARGE SCALE GENOMIC DNA]</scope>
    <source>
        <strain evidence="7">AZ1-454</strain>
    </source>
</reference>
<keyword evidence="2" id="KW-0169">Cobalamin biosynthesis</keyword>
<evidence type="ECO:0000313" key="7">
    <source>
        <dbReference type="EMBL" id="KJR78082.1"/>
    </source>
</evidence>
<evidence type="ECO:0000259" key="6">
    <source>
        <dbReference type="Pfam" id="PF00590"/>
    </source>
</evidence>
<keyword evidence="4" id="KW-0808">Transferase</keyword>
<keyword evidence="3 7" id="KW-0489">Methyltransferase</keyword>
<dbReference type="InterPro" id="IPR000878">
    <property type="entry name" value="4pyrrol_Mease"/>
</dbReference>
<accession>A0A0F2LKL7</accession>
<dbReference type="SUPFAM" id="SSF53790">
    <property type="entry name" value="Tetrapyrrole methylase"/>
    <property type="match status" value="1"/>
</dbReference>
<keyword evidence="5" id="KW-0949">S-adenosyl-L-methionine</keyword>
<dbReference type="GO" id="GO:0009236">
    <property type="term" value="P:cobalamin biosynthetic process"/>
    <property type="evidence" value="ECO:0007669"/>
    <property type="project" value="UniProtKB-UniPathway"/>
</dbReference>
<dbReference type="AlphaFoldDB" id="A0A0F2LKL7"/>
<sequence>MIKVVGIGAGGKTLTLAAIEALREAEIVIGYSKYVEMVKEYLNPNAVVIESEVHEIEKRVLASLEFKDKRVVVLSSGDPMVYGMGSRMYNLDVEVIPGVTAALLASSVAKVPLDDFVTISLSIYSRSLEEIRRKIETSIVAGFTIVLYNVNPRVRRDSAKMVEEVLKEMARDWEFYLVRNAWKENQSVTRGKVAKLNINNVDMDSILIVKKW</sequence>
<dbReference type="PANTHER" id="PTHR47036">
    <property type="entry name" value="COBALT-FACTOR III C(17)-METHYLTRANSFERASE-RELATED"/>
    <property type="match status" value="1"/>
</dbReference>
<dbReference type="Gene3D" id="3.40.1010.10">
    <property type="entry name" value="Cobalt-precorrin-4 Transmethylase, Domain 1"/>
    <property type="match status" value="1"/>
</dbReference>
<comment type="pathway">
    <text evidence="1">Cofactor biosynthesis; adenosylcobalamin biosynthesis.</text>
</comment>
<evidence type="ECO:0000313" key="8">
    <source>
        <dbReference type="EMBL" id="MCL7342963.1"/>
    </source>
</evidence>
<dbReference type="InterPro" id="IPR006363">
    <property type="entry name" value="Cbl_synth_CobJ/CibH_dom"/>
</dbReference>
<dbReference type="UniPathway" id="UPA00148"/>
<proteinExistence type="predicted"/>
<dbReference type="InterPro" id="IPR014777">
    <property type="entry name" value="4pyrrole_Mease_sub1"/>
</dbReference>
<dbReference type="EMBL" id="JZWS01000226">
    <property type="protein sequence ID" value="KJR78082.1"/>
    <property type="molecule type" value="Genomic_DNA"/>
</dbReference>
<dbReference type="Pfam" id="PF00590">
    <property type="entry name" value="TP_methylase"/>
    <property type="match status" value="1"/>
</dbReference>
<dbReference type="Gene3D" id="3.30.950.10">
    <property type="entry name" value="Methyltransferase, Cobalt-precorrin-4 Transmethylase, Domain 2"/>
    <property type="match status" value="1"/>
</dbReference>
<organism evidence="7">
    <name type="scientific">Candidatus Aramenus sulfurataquae</name>
    <dbReference type="NCBI Taxonomy" id="1326980"/>
    <lineage>
        <taxon>Archaea</taxon>
        <taxon>Thermoproteota</taxon>
        <taxon>Thermoprotei</taxon>
        <taxon>Sulfolobales</taxon>
        <taxon>Sulfolobaceae</taxon>
        <taxon>Candidatus Aramenus</taxon>
    </lineage>
</organism>
<gene>
    <name evidence="8" type="ORF">TQ35_000020</name>
    <name evidence="7" type="ORF">TQ35_09155</name>
</gene>
<evidence type="ECO:0000256" key="5">
    <source>
        <dbReference type="ARBA" id="ARBA00022691"/>
    </source>
</evidence>
<evidence type="ECO:0000256" key="4">
    <source>
        <dbReference type="ARBA" id="ARBA00022679"/>
    </source>
</evidence>
<dbReference type="InterPro" id="IPR014776">
    <property type="entry name" value="4pyrrole_Mease_sub2"/>
</dbReference>
<dbReference type="InterPro" id="IPR051810">
    <property type="entry name" value="Precorrin_MeTrfase"/>
</dbReference>
<feature type="domain" description="Tetrapyrrole methylase" evidence="6">
    <location>
        <begin position="2"/>
        <end position="196"/>
    </location>
</feature>
<dbReference type="CDD" id="cd11646">
    <property type="entry name" value="Precorrin_3B_C17_MT"/>
    <property type="match status" value="1"/>
</dbReference>
<dbReference type="GO" id="GO:0032259">
    <property type="term" value="P:methylation"/>
    <property type="evidence" value="ECO:0007669"/>
    <property type="project" value="UniProtKB-KW"/>
</dbReference>
<dbReference type="EMBL" id="JZWS02000001">
    <property type="protein sequence ID" value="MCL7342963.1"/>
    <property type="molecule type" value="Genomic_DNA"/>
</dbReference>
<evidence type="ECO:0000256" key="2">
    <source>
        <dbReference type="ARBA" id="ARBA00022573"/>
    </source>
</evidence>
<dbReference type="PANTHER" id="PTHR47036:SF1">
    <property type="entry name" value="COBALT-FACTOR III C(17)-METHYLTRANSFERASE-RELATED"/>
    <property type="match status" value="1"/>
</dbReference>